<organism evidence="2 3">
    <name type="scientific">Tetrahymena thermophila (strain SB210)</name>
    <dbReference type="NCBI Taxonomy" id="312017"/>
    <lineage>
        <taxon>Eukaryota</taxon>
        <taxon>Sar</taxon>
        <taxon>Alveolata</taxon>
        <taxon>Ciliophora</taxon>
        <taxon>Intramacronucleata</taxon>
        <taxon>Oligohymenophorea</taxon>
        <taxon>Hymenostomatida</taxon>
        <taxon>Tetrahymenina</taxon>
        <taxon>Tetrahymenidae</taxon>
        <taxon>Tetrahymena</taxon>
    </lineage>
</organism>
<dbReference type="InterPro" id="IPR037136">
    <property type="entry name" value="RNA3'_phos_cyclase_dom_sf"/>
</dbReference>
<accession>Q22PH2</accession>
<dbReference type="EMBL" id="GG662855">
    <property type="protein sequence ID" value="EAR87137.2"/>
    <property type="molecule type" value="Genomic_DNA"/>
</dbReference>
<dbReference type="PANTHER" id="PTHR11096:SF0">
    <property type="entry name" value="RNA 3'-TERMINAL PHOSPHATE CYCLASE"/>
    <property type="match status" value="1"/>
</dbReference>
<dbReference type="HOGENOM" id="CLU_027882_0_1_1"/>
<evidence type="ECO:0000313" key="3">
    <source>
        <dbReference type="Proteomes" id="UP000009168"/>
    </source>
</evidence>
<dbReference type="eggNOG" id="KOG3980">
    <property type="taxonomic scope" value="Eukaryota"/>
</dbReference>
<dbReference type="Proteomes" id="UP000009168">
    <property type="component" value="Unassembled WGS sequence"/>
</dbReference>
<feature type="domain" description="RNA 3'-terminal phosphate cyclase" evidence="1">
    <location>
        <begin position="14"/>
        <end position="362"/>
    </location>
</feature>
<dbReference type="GeneID" id="7842350"/>
<keyword evidence="3" id="KW-1185">Reference proteome</keyword>
<dbReference type="InterPro" id="IPR000228">
    <property type="entry name" value="RNA3'_term_phos_cyc"/>
</dbReference>
<dbReference type="AlphaFoldDB" id="Q22PH2"/>
<dbReference type="Pfam" id="PF01137">
    <property type="entry name" value="RTC"/>
    <property type="match status" value="1"/>
</dbReference>
<dbReference type="OrthoDB" id="25029at2759"/>
<gene>
    <name evidence="2" type="ORF">TTHERM_00361720</name>
</gene>
<dbReference type="GO" id="GO:0006396">
    <property type="term" value="P:RNA processing"/>
    <property type="evidence" value="ECO:0007669"/>
    <property type="project" value="InterPro"/>
</dbReference>
<dbReference type="KEGG" id="tet:TTHERM_00361720"/>
<dbReference type="Gene3D" id="3.30.360.20">
    <property type="entry name" value="RNA 3'-terminal phosphate cyclase, insert domain"/>
    <property type="match status" value="1"/>
</dbReference>
<proteinExistence type="predicted"/>
<dbReference type="GO" id="GO:0005634">
    <property type="term" value="C:nucleus"/>
    <property type="evidence" value="ECO:0007669"/>
    <property type="project" value="TreeGrafter"/>
</dbReference>
<dbReference type="RefSeq" id="XP_001007382.2">
    <property type="nucleotide sequence ID" value="XM_001007382.3"/>
</dbReference>
<dbReference type="STRING" id="312017.Q22PH2"/>
<dbReference type="Gene3D" id="3.65.10.20">
    <property type="entry name" value="RNA 3'-terminal phosphate cyclase domain"/>
    <property type="match status" value="1"/>
</dbReference>
<dbReference type="InterPro" id="IPR036553">
    <property type="entry name" value="RPTC_insert"/>
</dbReference>
<evidence type="ECO:0000313" key="2">
    <source>
        <dbReference type="EMBL" id="EAR87137.2"/>
    </source>
</evidence>
<dbReference type="InterPro" id="IPR013792">
    <property type="entry name" value="RNA3'P_cycl/enolpyr_Trfase_a/b"/>
</dbReference>
<dbReference type="GO" id="GO:0003963">
    <property type="term" value="F:RNA-3'-phosphate cyclase activity"/>
    <property type="evidence" value="ECO:0007669"/>
    <property type="project" value="TreeGrafter"/>
</dbReference>
<evidence type="ECO:0000259" key="1">
    <source>
        <dbReference type="Pfam" id="PF01137"/>
    </source>
</evidence>
<sequence>MVDVVYLQIDGSLHEGGGQIIRSSMALSNILQKPIQLKNIRVNRPNPGLNNQLMGAIKLMREISKAQVVGDKQKSLKITYEPQMKIKSGNYAGGSQSAAAISLMVQSLIPTMIFGKAQSTIKLQGGSDVNKSPPFETIQRILKPLLEKMGIHFNYNLITEGYYPRGGGQIQLEVQPIADYIKPITITKRTVINKIYLQFILTETCEKAQKDYFRPLKKDIISFLVSKQPGIKEEDIEFEVDVKQIKNKKYKECYSIVAHAYGSEDNYFAFSFYNDDDLKVEVIILLILIILNDVFTRMHHKKFMKTLLKNFQKEAVQMNTIKTNYYCTWHQLMESLKLEQTQLSQITLQLAFTYLKNLSQKQKLMQLMKKQLVLDLKLSKLQEQVLKTNEQVLNQTCQNKLIKIFIYLQKKININKDIFIIILVFIFNKLQIVQQNKQIECYMQNKLINNKPLYLYNIQPLSIQFPQEDLFIFLIELERVFLVIFFLKKLKQIFQKQLTYLKNQI</sequence>
<name>Q22PH2_TETTS</name>
<reference evidence="3" key="1">
    <citation type="journal article" date="2006" name="PLoS Biol.">
        <title>Macronuclear genome sequence of the ciliate Tetrahymena thermophila, a model eukaryote.</title>
        <authorList>
            <person name="Eisen J.A."/>
            <person name="Coyne R.S."/>
            <person name="Wu M."/>
            <person name="Wu D."/>
            <person name="Thiagarajan M."/>
            <person name="Wortman J.R."/>
            <person name="Badger J.H."/>
            <person name="Ren Q."/>
            <person name="Amedeo P."/>
            <person name="Jones K.M."/>
            <person name="Tallon L.J."/>
            <person name="Delcher A.L."/>
            <person name="Salzberg S.L."/>
            <person name="Silva J.C."/>
            <person name="Haas B.J."/>
            <person name="Majoros W.H."/>
            <person name="Farzad M."/>
            <person name="Carlton J.M."/>
            <person name="Smith R.K. Jr."/>
            <person name="Garg J."/>
            <person name="Pearlman R.E."/>
            <person name="Karrer K.M."/>
            <person name="Sun L."/>
            <person name="Manning G."/>
            <person name="Elde N.C."/>
            <person name="Turkewitz A.P."/>
            <person name="Asai D.J."/>
            <person name="Wilkes D.E."/>
            <person name="Wang Y."/>
            <person name="Cai H."/>
            <person name="Collins K."/>
            <person name="Stewart B.A."/>
            <person name="Lee S.R."/>
            <person name="Wilamowska K."/>
            <person name="Weinberg Z."/>
            <person name="Ruzzo W.L."/>
            <person name="Wloga D."/>
            <person name="Gaertig J."/>
            <person name="Frankel J."/>
            <person name="Tsao C.-C."/>
            <person name="Gorovsky M.A."/>
            <person name="Keeling P.J."/>
            <person name="Waller R.F."/>
            <person name="Patron N.J."/>
            <person name="Cherry J.M."/>
            <person name="Stover N.A."/>
            <person name="Krieger C.J."/>
            <person name="del Toro C."/>
            <person name="Ryder H.F."/>
            <person name="Williamson S.C."/>
            <person name="Barbeau R.A."/>
            <person name="Hamilton E.P."/>
            <person name="Orias E."/>
        </authorList>
    </citation>
    <scope>NUCLEOTIDE SEQUENCE [LARGE SCALE GENOMIC DNA]</scope>
    <source>
        <strain evidence="3">SB210</strain>
    </source>
</reference>
<protein>
    <submittedName>
        <fullName evidence="2">RNA 3'-terminal phosphate cyclase</fullName>
    </submittedName>
</protein>
<dbReference type="InterPro" id="IPR023797">
    <property type="entry name" value="RNA3'_phos_cyclase_dom"/>
</dbReference>
<dbReference type="PANTHER" id="PTHR11096">
    <property type="entry name" value="RNA 3' TERMINAL PHOSPHATE CYCLASE"/>
    <property type="match status" value="1"/>
</dbReference>
<dbReference type="SUPFAM" id="SSF55205">
    <property type="entry name" value="EPT/RTPC-like"/>
    <property type="match status" value="1"/>
</dbReference>
<dbReference type="InParanoid" id="Q22PH2"/>